<feature type="compositionally biased region" description="Gly residues" evidence="1">
    <location>
        <begin position="967"/>
        <end position="1006"/>
    </location>
</feature>
<feature type="compositionally biased region" description="Basic and acidic residues" evidence="1">
    <location>
        <begin position="806"/>
        <end position="815"/>
    </location>
</feature>
<feature type="compositionally biased region" description="Low complexity" evidence="1">
    <location>
        <begin position="908"/>
        <end position="924"/>
    </location>
</feature>
<feature type="compositionally biased region" description="Low complexity" evidence="1">
    <location>
        <begin position="952"/>
        <end position="966"/>
    </location>
</feature>
<proteinExistence type="predicted"/>
<dbReference type="AlphaFoldDB" id="A0AAN6GND7"/>
<evidence type="ECO:0000313" key="2">
    <source>
        <dbReference type="EMBL" id="KAK0549343.1"/>
    </source>
</evidence>
<accession>A0AAN6GND7</accession>
<feature type="compositionally biased region" description="Basic and acidic residues" evidence="1">
    <location>
        <begin position="729"/>
        <end position="749"/>
    </location>
</feature>
<feature type="compositionally biased region" description="Basic and acidic residues" evidence="1">
    <location>
        <begin position="538"/>
        <end position="552"/>
    </location>
</feature>
<dbReference type="Proteomes" id="UP001176517">
    <property type="component" value="Unassembled WGS sequence"/>
</dbReference>
<feature type="compositionally biased region" description="Low complexity" evidence="1">
    <location>
        <begin position="395"/>
        <end position="417"/>
    </location>
</feature>
<feature type="region of interest" description="Disordered" evidence="1">
    <location>
        <begin position="209"/>
        <end position="232"/>
    </location>
</feature>
<protein>
    <submittedName>
        <fullName evidence="2">Uncharacterized protein</fullName>
    </submittedName>
</protein>
<feature type="region of interest" description="Disordered" evidence="1">
    <location>
        <begin position="161"/>
        <end position="192"/>
    </location>
</feature>
<organism evidence="2 3">
    <name type="scientific">Tilletia horrida</name>
    <dbReference type="NCBI Taxonomy" id="155126"/>
    <lineage>
        <taxon>Eukaryota</taxon>
        <taxon>Fungi</taxon>
        <taxon>Dikarya</taxon>
        <taxon>Basidiomycota</taxon>
        <taxon>Ustilaginomycotina</taxon>
        <taxon>Exobasidiomycetes</taxon>
        <taxon>Tilletiales</taxon>
        <taxon>Tilletiaceae</taxon>
        <taxon>Tilletia</taxon>
    </lineage>
</organism>
<feature type="compositionally biased region" description="Acidic residues" evidence="1">
    <location>
        <begin position="426"/>
        <end position="436"/>
    </location>
</feature>
<evidence type="ECO:0000256" key="1">
    <source>
        <dbReference type="SAM" id="MobiDB-lite"/>
    </source>
</evidence>
<feature type="compositionally biased region" description="Basic and acidic residues" evidence="1">
    <location>
        <begin position="605"/>
        <end position="722"/>
    </location>
</feature>
<feature type="region of interest" description="Disordered" evidence="1">
    <location>
        <begin position="370"/>
        <end position="1023"/>
    </location>
</feature>
<sequence>MSAEDSLLSNDSPALLTMMDRIKVPELPPGTRLLLKVPTPDDLLDFVNTHIHNHRVFGTFTQALHYTASQHPSGLPLPDVANLPSLHIDLPLPRTTDLYGYEHPPSPATQLRLLEEEEARIESVPFGELLPGETEEQWQERFGFSQLTPASFQVLEASRKFKEEKEAEEEALRQAELQHQAQEDAHQQKETSTLDQSLDFFFNQTHETEETYQQGPQQEQAQQPQSSDDPLNIVDFFNPSFYGFSQPAPSFDFDQSFEQDQSLSAPQHSSSLAAAVQAAQQQQYQHQSALGSSGSSAPSFPFVAGHPGPPPPGPPPLPPTTSVPAQEVILDYADPSQDDDAAQQQQGSSERSIGGNLAAALAIATAAAAAVAGGDSAGPRAAPAEYEGDLSNHTAAGAAAADPYDDYAPLSPSLTEEPLPPAVLPEDYDLGEDGFEMLDGPAERVGADSSAKQPGKDREAADATAADSASTRHSRRGVAEEAGAKAPWRVEDVTRRFIAPQRDIVDEYYASRTSQQGQRPSGPSPALGAHSPKKHTRPGMERRRQDSDEMEVKQLLLGAADDEDQDTDDAADDDDDAVSSTHSSELDLLPELQTMPEPGRPPEQPLDRLRAREEALAWKTRQAERERAREREYEERKERERESYRRERAEREREWDRGKDVGSITRERARERERYREQPDRRERDYDRADRERGVRDRERDRDRDRRSSGGDRRRGDEDRARDRRRHSDPRDRDRERDRDRDRGREPDLWPRQLPPRPTSSNAAAVAAVGDRSRAPLPARKGGAPSGSCSTTASRPPPRASTLRAGEPEYYDRDGAAATAPHRRGSPTTELFRAGLFGGKGVSHDEGHDYHSDGWEEDDGEGEATYQGAATALRPTGHSRSSSRSRSPVTRRTASMGRASGRVASAGTSPNKSSSTSTSPTTTTLRHAASYEDIAGPAPLDDRRRKGGSGPGVSSSSSALSRPGSGARVGGRAGIGPMARGGGSGPSFSRGGAGGTRGAGGGGFGSGSSVRRGRIGAGSGRRF</sequence>
<feature type="compositionally biased region" description="Polar residues" evidence="1">
    <location>
        <begin position="256"/>
        <end position="266"/>
    </location>
</feature>
<feature type="compositionally biased region" description="Acidic residues" evidence="1">
    <location>
        <begin position="560"/>
        <end position="577"/>
    </location>
</feature>
<feature type="compositionally biased region" description="Low complexity" evidence="1">
    <location>
        <begin position="342"/>
        <end position="352"/>
    </location>
</feature>
<reference evidence="2" key="1">
    <citation type="journal article" date="2023" name="PhytoFront">
        <title>Draft Genome Resources of Seven Strains of Tilletia horrida, Causal Agent of Kernel Smut of Rice.</title>
        <authorList>
            <person name="Khanal S."/>
            <person name="Antony Babu S."/>
            <person name="Zhou X.G."/>
        </authorList>
    </citation>
    <scope>NUCLEOTIDE SEQUENCE</scope>
    <source>
        <strain evidence="2">TX6</strain>
    </source>
</reference>
<feature type="compositionally biased region" description="Low complexity" evidence="1">
    <location>
        <begin position="267"/>
        <end position="302"/>
    </location>
</feature>
<comment type="caution">
    <text evidence="2">The sequence shown here is derived from an EMBL/GenBank/DDBJ whole genome shotgun (WGS) entry which is preliminary data.</text>
</comment>
<feature type="compositionally biased region" description="Polar residues" evidence="1">
    <location>
        <begin position="511"/>
        <end position="521"/>
    </location>
</feature>
<feature type="compositionally biased region" description="Basic and acidic residues" evidence="1">
    <location>
        <begin position="477"/>
        <end position="495"/>
    </location>
</feature>
<feature type="compositionally biased region" description="Pro residues" evidence="1">
    <location>
        <begin position="307"/>
        <end position="321"/>
    </location>
</feature>
<name>A0AAN6GND7_9BASI</name>
<dbReference type="EMBL" id="JAPDMZ010000115">
    <property type="protein sequence ID" value="KAK0549343.1"/>
    <property type="molecule type" value="Genomic_DNA"/>
</dbReference>
<feature type="compositionally biased region" description="Low complexity" evidence="1">
    <location>
        <begin position="462"/>
        <end position="471"/>
    </location>
</feature>
<feature type="region of interest" description="Disordered" evidence="1">
    <location>
        <begin position="249"/>
        <end position="352"/>
    </location>
</feature>
<evidence type="ECO:0000313" key="3">
    <source>
        <dbReference type="Proteomes" id="UP001176517"/>
    </source>
</evidence>
<feature type="compositionally biased region" description="Basic and acidic residues" evidence="1">
    <location>
        <begin position="842"/>
        <end position="854"/>
    </location>
</feature>
<feature type="compositionally biased region" description="Basic and acidic residues" evidence="1">
    <location>
        <begin position="161"/>
        <end position="173"/>
    </location>
</feature>
<keyword evidence="3" id="KW-1185">Reference proteome</keyword>
<feature type="compositionally biased region" description="Low complexity" evidence="1">
    <location>
        <begin position="211"/>
        <end position="225"/>
    </location>
</feature>
<gene>
    <name evidence="2" type="ORF">OC846_004124</name>
</gene>